<name>A0A9W9PMA5_9EURO</name>
<dbReference type="AlphaFoldDB" id="A0A9W9PMA5"/>
<protein>
    <recommendedName>
        <fullName evidence="4">Fungal N-terminal domain-containing protein</fullName>
    </recommendedName>
</protein>
<sequence>MGDPLSLTGTAVGIVSLGLSVCQGLVSYYSALRSYSQDTKNVINKLEGLKDVLAGLEALLQRLGPLQTETAAIKTAERHILACRGGLSQLKEIMDKCEETSSGLQRGYSRALYPFRRDTIGSVLKHVESLQSNLDTSMHILSLQVSPSY</sequence>
<dbReference type="RefSeq" id="XP_058335907.1">
    <property type="nucleotide sequence ID" value="XM_058469876.1"/>
</dbReference>
<accession>A0A9W9PMA5</accession>
<keyword evidence="1" id="KW-0472">Membrane</keyword>
<reference evidence="2" key="2">
    <citation type="journal article" date="2023" name="IMA Fungus">
        <title>Comparative genomic study of the Penicillium genus elucidates a diverse pangenome and 15 lateral gene transfer events.</title>
        <authorList>
            <person name="Petersen C."/>
            <person name="Sorensen T."/>
            <person name="Nielsen M.R."/>
            <person name="Sondergaard T.E."/>
            <person name="Sorensen J.L."/>
            <person name="Fitzpatrick D.A."/>
            <person name="Frisvad J.C."/>
            <person name="Nielsen K.L."/>
        </authorList>
    </citation>
    <scope>NUCLEOTIDE SEQUENCE</scope>
    <source>
        <strain evidence="2">IBT 19713</strain>
    </source>
</reference>
<proteinExistence type="predicted"/>
<reference evidence="2" key="1">
    <citation type="submission" date="2022-11" db="EMBL/GenBank/DDBJ databases">
        <authorList>
            <person name="Petersen C."/>
        </authorList>
    </citation>
    <scope>NUCLEOTIDE SEQUENCE</scope>
    <source>
        <strain evidence="2">IBT 19713</strain>
    </source>
</reference>
<gene>
    <name evidence="2" type="ORF">N7468_000579</name>
</gene>
<keyword evidence="3" id="KW-1185">Reference proteome</keyword>
<comment type="caution">
    <text evidence="2">The sequence shown here is derived from an EMBL/GenBank/DDBJ whole genome shotgun (WGS) entry which is preliminary data.</text>
</comment>
<evidence type="ECO:0008006" key="4">
    <source>
        <dbReference type="Google" id="ProtNLM"/>
    </source>
</evidence>
<organism evidence="2 3">
    <name type="scientific">Penicillium chermesinum</name>
    <dbReference type="NCBI Taxonomy" id="63820"/>
    <lineage>
        <taxon>Eukaryota</taxon>
        <taxon>Fungi</taxon>
        <taxon>Dikarya</taxon>
        <taxon>Ascomycota</taxon>
        <taxon>Pezizomycotina</taxon>
        <taxon>Eurotiomycetes</taxon>
        <taxon>Eurotiomycetidae</taxon>
        <taxon>Eurotiales</taxon>
        <taxon>Aspergillaceae</taxon>
        <taxon>Penicillium</taxon>
    </lineage>
</organism>
<dbReference type="Proteomes" id="UP001150941">
    <property type="component" value="Unassembled WGS sequence"/>
</dbReference>
<feature type="transmembrane region" description="Helical" evidence="1">
    <location>
        <begin position="12"/>
        <end position="31"/>
    </location>
</feature>
<dbReference type="GeneID" id="83197179"/>
<keyword evidence="1" id="KW-1133">Transmembrane helix</keyword>
<dbReference type="EMBL" id="JAPQKS010000001">
    <property type="protein sequence ID" value="KAJ5249128.1"/>
    <property type="molecule type" value="Genomic_DNA"/>
</dbReference>
<evidence type="ECO:0000313" key="2">
    <source>
        <dbReference type="EMBL" id="KAJ5249128.1"/>
    </source>
</evidence>
<keyword evidence="1" id="KW-0812">Transmembrane</keyword>
<dbReference type="OrthoDB" id="1577640at2759"/>
<evidence type="ECO:0000256" key="1">
    <source>
        <dbReference type="SAM" id="Phobius"/>
    </source>
</evidence>
<evidence type="ECO:0000313" key="3">
    <source>
        <dbReference type="Proteomes" id="UP001150941"/>
    </source>
</evidence>